<reference evidence="1 2" key="1">
    <citation type="submission" date="2015-09" db="EMBL/GenBank/DDBJ databases">
        <title>Genome announcement of multiple Pseudomonas syringae strains.</title>
        <authorList>
            <person name="Thakur S."/>
            <person name="Wang P.W."/>
            <person name="Gong Y."/>
            <person name="Weir B.S."/>
            <person name="Guttman D.S."/>
        </authorList>
    </citation>
    <scope>NUCLEOTIDE SEQUENCE [LARGE SCALE GENOMIC DNA]</scope>
    <source>
        <strain evidence="1 2">ICMP3963</strain>
    </source>
</reference>
<organism evidence="1 2">
    <name type="scientific">Pseudomonas syringae pv. viburni</name>
    <dbReference type="NCBI Taxonomy" id="251703"/>
    <lineage>
        <taxon>Bacteria</taxon>
        <taxon>Pseudomonadati</taxon>
        <taxon>Pseudomonadota</taxon>
        <taxon>Gammaproteobacteria</taxon>
        <taxon>Pseudomonadales</taxon>
        <taxon>Pseudomonadaceae</taxon>
        <taxon>Pseudomonas</taxon>
    </lineage>
</organism>
<comment type="caution">
    <text evidence="1">The sequence shown here is derived from an EMBL/GenBank/DDBJ whole genome shotgun (WGS) entry which is preliminary data.</text>
</comment>
<sequence>MRTVCFHGTQLSAGQRRQIDFQNLARKAFLSNVLTESVELTLNTLELRKQQGLKPERILSLDREESGTPCFADWMGF</sequence>
<evidence type="ECO:0000313" key="2">
    <source>
        <dbReference type="Proteomes" id="UP000050317"/>
    </source>
</evidence>
<dbReference type="PATRIC" id="fig|251703.9.peg.2307"/>
<proteinExistence type="predicted"/>
<evidence type="ECO:0000313" key="1">
    <source>
        <dbReference type="EMBL" id="KPZ21741.1"/>
    </source>
</evidence>
<accession>A0A0Q0F690</accession>
<dbReference type="Proteomes" id="UP000050317">
    <property type="component" value="Unassembled WGS sequence"/>
</dbReference>
<name>A0A0Q0F690_9PSED</name>
<dbReference type="EMBL" id="LJRR01000094">
    <property type="protein sequence ID" value="KPZ21741.1"/>
    <property type="molecule type" value="Genomic_DNA"/>
</dbReference>
<protein>
    <submittedName>
        <fullName evidence="1">Relaxase</fullName>
    </submittedName>
</protein>
<dbReference type="AlphaFoldDB" id="A0A0Q0F690"/>
<gene>
    <name evidence="1" type="ORF">ALO40_200095</name>
</gene>